<accession>A0A2U3D7R5</accession>
<dbReference type="EMBL" id="MPDK01000015">
    <property type="protein sequence ID" value="PWI57311.1"/>
    <property type="molecule type" value="Genomic_DNA"/>
</dbReference>
<proteinExistence type="predicted"/>
<organism evidence="2 3">
    <name type="scientific">Sulfoacidibacillus thermotolerans</name>
    <name type="common">Acidibacillus sulfuroxidans</name>
    <dbReference type="NCBI Taxonomy" id="1765684"/>
    <lineage>
        <taxon>Bacteria</taxon>
        <taxon>Bacillati</taxon>
        <taxon>Bacillota</taxon>
        <taxon>Bacilli</taxon>
        <taxon>Bacillales</taxon>
        <taxon>Alicyclobacillaceae</taxon>
        <taxon>Sulfoacidibacillus</taxon>
    </lineage>
</organism>
<keyword evidence="1" id="KW-0472">Membrane</keyword>
<dbReference type="Proteomes" id="UP000245380">
    <property type="component" value="Unassembled WGS sequence"/>
</dbReference>
<dbReference type="AlphaFoldDB" id="A0A2U3D7R5"/>
<feature type="transmembrane region" description="Helical" evidence="1">
    <location>
        <begin position="33"/>
        <end position="55"/>
    </location>
</feature>
<keyword evidence="1" id="KW-1133">Transmembrane helix</keyword>
<dbReference type="RefSeq" id="WP_146192787.1">
    <property type="nucleotide sequence ID" value="NZ_MPDK01000015.1"/>
</dbReference>
<keyword evidence="1" id="KW-0812">Transmembrane</keyword>
<name>A0A2U3D7R5_SULT2</name>
<evidence type="ECO:0000313" key="2">
    <source>
        <dbReference type="EMBL" id="PWI57311.1"/>
    </source>
</evidence>
<sequence>MGIGPCLFRAGVFQLRLVLLNGFVESEGISSGFHGVAVALAGVLAQVVVGVFVLLSGIENLILCFGAGFLW</sequence>
<gene>
    <name evidence="2" type="ORF">BM613_09450</name>
</gene>
<reference evidence="2 3" key="1">
    <citation type="submission" date="2016-11" db="EMBL/GenBank/DDBJ databases">
        <title>Comparative genomics of Acidibacillus ferroxidans species.</title>
        <authorList>
            <person name="Oliveira G."/>
            <person name="Nunes G."/>
            <person name="Oliveira R."/>
            <person name="Araujo F."/>
            <person name="Salim A."/>
            <person name="Scholte L."/>
            <person name="Morais D."/>
            <person name="Nancucheo I."/>
            <person name="Johnson D.B."/>
            <person name="Grail B."/>
            <person name="Bittencourt J."/>
            <person name="Valadares R."/>
        </authorList>
    </citation>
    <scope>NUCLEOTIDE SEQUENCE [LARGE SCALE GENOMIC DNA]</scope>
    <source>
        <strain evidence="2 3">Y002</strain>
    </source>
</reference>
<evidence type="ECO:0000313" key="3">
    <source>
        <dbReference type="Proteomes" id="UP000245380"/>
    </source>
</evidence>
<keyword evidence="3" id="KW-1185">Reference proteome</keyword>
<evidence type="ECO:0000256" key="1">
    <source>
        <dbReference type="SAM" id="Phobius"/>
    </source>
</evidence>
<protein>
    <submittedName>
        <fullName evidence="2">Uncharacterized protein</fullName>
    </submittedName>
</protein>
<comment type="caution">
    <text evidence="2">The sequence shown here is derived from an EMBL/GenBank/DDBJ whole genome shotgun (WGS) entry which is preliminary data.</text>
</comment>